<accession>A0AAW6DJ66</accession>
<dbReference type="RefSeq" id="WP_272108184.1">
    <property type="nucleotide sequence ID" value="NZ_JAQMLA010000075.1"/>
</dbReference>
<reference evidence="1" key="1">
    <citation type="submission" date="2023-01" db="EMBL/GenBank/DDBJ databases">
        <title>Human gut microbiome strain richness.</title>
        <authorList>
            <person name="Chen-Liaw A."/>
        </authorList>
    </citation>
    <scope>NUCLEOTIDE SEQUENCE</scope>
    <source>
        <strain evidence="1">RTP21484st1_H11_RTP21484_190118</strain>
    </source>
</reference>
<name>A0AAW6DJ66_MEDGN</name>
<evidence type="ECO:0000313" key="2">
    <source>
        <dbReference type="Proteomes" id="UP001212160"/>
    </source>
</evidence>
<evidence type="ECO:0000313" key="1">
    <source>
        <dbReference type="EMBL" id="MDB8688294.1"/>
    </source>
</evidence>
<proteinExistence type="predicted"/>
<gene>
    <name evidence="1" type="ORF">PNW85_16800</name>
</gene>
<comment type="caution">
    <text evidence="1">The sequence shown here is derived from an EMBL/GenBank/DDBJ whole genome shotgun (WGS) entry which is preliminary data.</text>
</comment>
<dbReference type="EMBL" id="JAQMLA010000075">
    <property type="protein sequence ID" value="MDB8688294.1"/>
    <property type="molecule type" value="Genomic_DNA"/>
</dbReference>
<protein>
    <submittedName>
        <fullName evidence="1">Uncharacterized protein</fullName>
    </submittedName>
</protein>
<dbReference type="Proteomes" id="UP001212160">
    <property type="component" value="Unassembled WGS sequence"/>
</dbReference>
<organism evidence="1 2">
    <name type="scientific">Mediterraneibacter gnavus</name>
    <name type="common">Ruminococcus gnavus</name>
    <dbReference type="NCBI Taxonomy" id="33038"/>
    <lineage>
        <taxon>Bacteria</taxon>
        <taxon>Bacillati</taxon>
        <taxon>Bacillota</taxon>
        <taxon>Clostridia</taxon>
        <taxon>Lachnospirales</taxon>
        <taxon>Lachnospiraceae</taxon>
        <taxon>Mediterraneibacter</taxon>
    </lineage>
</organism>
<sequence length="51" mass="5687">MAAEGYATLRAYNSGNTVHTLMVFDGWGDTVRYLNFDFDSWTDISGTTFNG</sequence>
<dbReference type="AlphaFoldDB" id="A0AAW6DJ66"/>